<evidence type="ECO:0000256" key="1">
    <source>
        <dbReference type="ARBA" id="ARBA00004196"/>
    </source>
</evidence>
<evidence type="ECO:0000256" key="3">
    <source>
        <dbReference type="ARBA" id="ARBA00022729"/>
    </source>
</evidence>
<dbReference type="RefSeq" id="WP_379909606.1">
    <property type="nucleotide sequence ID" value="NZ_JBHSWE010000001.1"/>
</dbReference>
<reference evidence="7" key="1">
    <citation type="journal article" date="2019" name="Int. J. Syst. Evol. Microbiol.">
        <title>The Global Catalogue of Microorganisms (GCM) 10K type strain sequencing project: providing services to taxonomists for standard genome sequencing and annotation.</title>
        <authorList>
            <consortium name="The Broad Institute Genomics Platform"/>
            <consortium name="The Broad Institute Genome Sequencing Center for Infectious Disease"/>
            <person name="Wu L."/>
            <person name="Ma J."/>
        </authorList>
    </citation>
    <scope>NUCLEOTIDE SEQUENCE [LARGE SCALE GENOMIC DNA]</scope>
    <source>
        <strain evidence="7">NBRC 111756</strain>
    </source>
</reference>
<proteinExistence type="inferred from homology"/>
<evidence type="ECO:0000313" key="7">
    <source>
        <dbReference type="Proteomes" id="UP001596422"/>
    </source>
</evidence>
<feature type="chain" id="PRO_5046478876" evidence="4">
    <location>
        <begin position="29"/>
        <end position="346"/>
    </location>
</feature>
<dbReference type="InterPro" id="IPR025997">
    <property type="entry name" value="SBP_2_dom"/>
</dbReference>
<accession>A0ABW2A0W8</accession>
<keyword evidence="3 4" id="KW-0732">Signal</keyword>
<keyword evidence="7" id="KW-1185">Reference proteome</keyword>
<comment type="caution">
    <text evidence="6">The sequence shown here is derived from an EMBL/GenBank/DDBJ whole genome shotgun (WGS) entry which is preliminary data.</text>
</comment>
<dbReference type="SUPFAM" id="SSF53822">
    <property type="entry name" value="Periplasmic binding protein-like I"/>
    <property type="match status" value="1"/>
</dbReference>
<comment type="subcellular location">
    <subcellularLocation>
        <location evidence="1">Cell envelope</location>
    </subcellularLocation>
</comment>
<gene>
    <name evidence="6" type="ORF">ACFQDL_14235</name>
</gene>
<organism evidence="6 7">
    <name type="scientific">Marinobacterium aestuariivivens</name>
    <dbReference type="NCBI Taxonomy" id="1698799"/>
    <lineage>
        <taxon>Bacteria</taxon>
        <taxon>Pseudomonadati</taxon>
        <taxon>Pseudomonadota</taxon>
        <taxon>Gammaproteobacteria</taxon>
        <taxon>Oceanospirillales</taxon>
        <taxon>Oceanospirillaceae</taxon>
        <taxon>Marinobacterium</taxon>
    </lineage>
</organism>
<comment type="similarity">
    <text evidence="2">Belongs to the bacterial solute-binding protein 2 family.</text>
</comment>
<dbReference type="Proteomes" id="UP001596422">
    <property type="component" value="Unassembled WGS sequence"/>
</dbReference>
<evidence type="ECO:0000256" key="2">
    <source>
        <dbReference type="ARBA" id="ARBA00007639"/>
    </source>
</evidence>
<feature type="domain" description="Periplasmic binding protein" evidence="5">
    <location>
        <begin position="37"/>
        <end position="301"/>
    </location>
</feature>
<evidence type="ECO:0000256" key="4">
    <source>
        <dbReference type="SAM" id="SignalP"/>
    </source>
</evidence>
<dbReference type="InterPro" id="IPR028082">
    <property type="entry name" value="Peripla_BP_I"/>
</dbReference>
<dbReference type="PANTHER" id="PTHR46847:SF2">
    <property type="entry name" value="ABC TRANSPORTER SUGAR-BINDING PROTEIN"/>
    <property type="match status" value="1"/>
</dbReference>
<protein>
    <submittedName>
        <fullName evidence="6">Sugar ABC transporter substrate-binding protein</fullName>
    </submittedName>
</protein>
<name>A0ABW2A0W8_9GAMM</name>
<dbReference type="Gene3D" id="3.40.50.2300">
    <property type="match status" value="2"/>
</dbReference>
<dbReference type="EMBL" id="JBHSWE010000001">
    <property type="protein sequence ID" value="MFC6671096.1"/>
    <property type="molecule type" value="Genomic_DNA"/>
</dbReference>
<evidence type="ECO:0000259" key="5">
    <source>
        <dbReference type="Pfam" id="PF13407"/>
    </source>
</evidence>
<sequence>MTTVNAGVAALVTATALMGAALTGTAMADEHKTSACLITKTDTNPFFVKMREGAAAKAEELGIELKAFAGKIDGDHETQVQAIETCIADGAKGILLTASDTSSIVSAVQQARDAGVLVIALDTPLDPPEAADATFATDNFRAGELIGAWAAGKLGDGAKDARIGLLNINVSQPSVGVLRNQGFLQGFGIELVDPKKWGDETDPRIVGQDISEGNEEGGRKGMENLLANDPMINVVYTINEPAAAGAYQALKAIGREDDVLIVSVDGSCSGVANIRDGSLGATAQQYPLLMASRGIEAIKKWAQDGVKPEPTPGKSFFDTGASLVTDEAVENVQSISVAEGAERCWG</sequence>
<dbReference type="PANTHER" id="PTHR46847">
    <property type="entry name" value="D-ALLOSE-BINDING PERIPLASMIC PROTEIN-RELATED"/>
    <property type="match status" value="1"/>
</dbReference>
<evidence type="ECO:0000313" key="6">
    <source>
        <dbReference type="EMBL" id="MFC6671096.1"/>
    </source>
</evidence>
<feature type="signal peptide" evidence="4">
    <location>
        <begin position="1"/>
        <end position="28"/>
    </location>
</feature>
<dbReference type="Pfam" id="PF13407">
    <property type="entry name" value="Peripla_BP_4"/>
    <property type="match status" value="1"/>
</dbReference>
<dbReference type="CDD" id="cd19973">
    <property type="entry name" value="PBP1_ABC_sugar_binding-like"/>
    <property type="match status" value="1"/>
</dbReference>